<gene>
    <name evidence="3" type="ORF">Pa4123_10900</name>
</gene>
<dbReference type="CDD" id="cd00093">
    <property type="entry name" value="HTH_XRE"/>
    <property type="match status" value="1"/>
</dbReference>
<feature type="repeat" description="TPR" evidence="1">
    <location>
        <begin position="678"/>
        <end position="711"/>
    </location>
</feature>
<dbReference type="Gene3D" id="3.40.50.300">
    <property type="entry name" value="P-loop containing nucleotide triphosphate hydrolases"/>
    <property type="match status" value="1"/>
</dbReference>
<dbReference type="SMART" id="SM00028">
    <property type="entry name" value="TPR"/>
    <property type="match status" value="4"/>
</dbReference>
<dbReference type="InterPro" id="IPR001387">
    <property type="entry name" value="Cro/C1-type_HTH"/>
</dbReference>
<name>A0ABQ5QMP8_9ACTN</name>
<dbReference type="SMART" id="SM00530">
    <property type="entry name" value="HTH_XRE"/>
    <property type="match status" value="1"/>
</dbReference>
<dbReference type="InterPro" id="IPR010982">
    <property type="entry name" value="Lambda_DNA-bd_dom_sf"/>
</dbReference>
<sequence length="777" mass="83904">MGGALTEIETRDDLARALRHLRRREAHERCLPELTYRELATKTGWSVGVIGGYFSGKVLPSTNRFDTLVRLLGATPAEQGALATARDRVADRDRLAVDVPPRPASPSAPRQLPADVPGFTGRTDQLAELDKLLDEPGRLVAAVSGTAGVGKTTLAVHWAHRVADRFPDGQLYVNLRGFDAGGAPLDPSAALRGFLVALGVPVGQIPADLDEQTAQYRSLLAARRVLVLLDNAHDAAQVRPLLPGSPGCVVVTTSRNRLTGLVVTDGARPVPLHLMSADEARELIARRLSADRVAAEPAAVAEIVARCSGLPLALAIAAARAATDSDLPLARLAAELDGASDRLDALDVGDAASDVRTVFSWSYRMLPERTARLFRLLGLHPGPDLGVAAAASLAGVRPAAARAALVELARAHLISETASGRFAFHDLLRAYAAELSQADDGHTALSRLLDHYALTAYTAATLIDPQREEAPPSTPAPGVAVDDLAGRTEALAWFAAEHQVLLGAVTLAAEQGFPEHACQVAWRLGGFQQLNAHMPEWLDMLRTGLAAAQRLDDRLWLARMHRQLIGAYAWSAQWEESERHAGLAIALFRELGDEAGQARCHRSLCLTLERQHRYRDALEHARQSRDLLDGTADRAGLAYAFNSVGWYSALVGDFESALDNCSQAVPLLQECGDPVGEATTWDSLGYAHHHLGRYEEAVACYERALSTFREYGDRYYEADTLDHLGDTYHATGDHRAARTAWRDALTIFKELQRSEAEAVSAKLVADRRTPGQPAGQQ</sequence>
<feature type="domain" description="HTH cro/C1-type" evidence="2">
    <location>
        <begin position="34"/>
        <end position="79"/>
    </location>
</feature>
<dbReference type="SUPFAM" id="SSF52540">
    <property type="entry name" value="P-loop containing nucleoside triphosphate hydrolases"/>
    <property type="match status" value="1"/>
</dbReference>
<organism evidence="3 4">
    <name type="scientific">Phytohabitans aurantiacus</name>
    <dbReference type="NCBI Taxonomy" id="3016789"/>
    <lineage>
        <taxon>Bacteria</taxon>
        <taxon>Bacillati</taxon>
        <taxon>Actinomycetota</taxon>
        <taxon>Actinomycetes</taxon>
        <taxon>Micromonosporales</taxon>
        <taxon>Micromonosporaceae</taxon>
    </lineage>
</organism>
<protein>
    <recommendedName>
        <fullName evidence="2">HTH cro/C1-type domain-containing protein</fullName>
    </recommendedName>
</protein>
<dbReference type="InterPro" id="IPR019734">
    <property type="entry name" value="TPR_rpt"/>
</dbReference>
<dbReference type="InterPro" id="IPR027417">
    <property type="entry name" value="P-loop_NTPase"/>
</dbReference>
<keyword evidence="1" id="KW-0802">TPR repeat</keyword>
<dbReference type="SUPFAM" id="SSF48452">
    <property type="entry name" value="TPR-like"/>
    <property type="match status" value="2"/>
</dbReference>
<dbReference type="Pfam" id="PF13424">
    <property type="entry name" value="TPR_12"/>
    <property type="match status" value="1"/>
</dbReference>
<evidence type="ECO:0000259" key="2">
    <source>
        <dbReference type="PROSITE" id="PS50943"/>
    </source>
</evidence>
<dbReference type="PANTHER" id="PTHR47691">
    <property type="entry name" value="REGULATOR-RELATED"/>
    <property type="match status" value="1"/>
</dbReference>
<dbReference type="Gene3D" id="1.25.40.10">
    <property type="entry name" value="Tetratricopeptide repeat domain"/>
    <property type="match status" value="1"/>
</dbReference>
<dbReference type="PANTHER" id="PTHR47691:SF3">
    <property type="entry name" value="HTH-TYPE TRANSCRIPTIONAL REGULATOR RV0890C-RELATED"/>
    <property type="match status" value="1"/>
</dbReference>
<evidence type="ECO:0000313" key="4">
    <source>
        <dbReference type="Proteomes" id="UP001144280"/>
    </source>
</evidence>
<dbReference type="Proteomes" id="UP001144280">
    <property type="component" value="Unassembled WGS sequence"/>
</dbReference>
<dbReference type="PRINTS" id="PR00364">
    <property type="entry name" value="DISEASERSIST"/>
</dbReference>
<evidence type="ECO:0000313" key="3">
    <source>
        <dbReference type="EMBL" id="GLH95818.1"/>
    </source>
</evidence>
<dbReference type="EMBL" id="BSDI01000004">
    <property type="protein sequence ID" value="GLH95818.1"/>
    <property type="molecule type" value="Genomic_DNA"/>
</dbReference>
<dbReference type="PROSITE" id="PS50005">
    <property type="entry name" value="TPR"/>
    <property type="match status" value="1"/>
</dbReference>
<dbReference type="InterPro" id="IPR011990">
    <property type="entry name" value="TPR-like_helical_dom_sf"/>
</dbReference>
<comment type="caution">
    <text evidence="3">The sequence shown here is derived from an EMBL/GenBank/DDBJ whole genome shotgun (WGS) entry which is preliminary data.</text>
</comment>
<proteinExistence type="predicted"/>
<accession>A0ABQ5QMP8</accession>
<keyword evidence="4" id="KW-1185">Reference proteome</keyword>
<evidence type="ECO:0000256" key="1">
    <source>
        <dbReference type="PROSITE-ProRule" id="PRU00339"/>
    </source>
</evidence>
<dbReference type="PROSITE" id="PS50943">
    <property type="entry name" value="HTH_CROC1"/>
    <property type="match status" value="1"/>
</dbReference>
<reference evidence="3" key="1">
    <citation type="submission" date="2022-12" db="EMBL/GenBank/DDBJ databases">
        <title>New Phytohabitans aurantiacus sp. RD004123 nov., an actinomycete isolated from soil.</title>
        <authorList>
            <person name="Triningsih D.W."/>
            <person name="Harunari E."/>
            <person name="Igarashi Y."/>
        </authorList>
    </citation>
    <scope>NUCLEOTIDE SEQUENCE</scope>
    <source>
        <strain evidence="3">RD004123</strain>
    </source>
</reference>
<dbReference type="SUPFAM" id="SSF47413">
    <property type="entry name" value="lambda repressor-like DNA-binding domains"/>
    <property type="match status" value="1"/>
</dbReference>